<keyword evidence="3" id="KW-0862">Zinc</keyword>
<feature type="domain" description="Xylanolytic transcriptional activator regulatory" evidence="9">
    <location>
        <begin position="253"/>
        <end position="511"/>
    </location>
</feature>
<feature type="region of interest" description="Disordered" evidence="8">
    <location>
        <begin position="98"/>
        <end position="155"/>
    </location>
</feature>
<evidence type="ECO:0000256" key="4">
    <source>
        <dbReference type="ARBA" id="ARBA00023015"/>
    </source>
</evidence>
<dbReference type="InterPro" id="IPR007219">
    <property type="entry name" value="XnlR_reg_dom"/>
</dbReference>
<dbReference type="PANTHER" id="PTHR47782:SF12">
    <property type="entry name" value="ZN(II)2CYS6 TRANSCRIPTION FACTOR (EUROFUNG)"/>
    <property type="match status" value="1"/>
</dbReference>
<evidence type="ECO:0000313" key="11">
    <source>
        <dbReference type="Proteomes" id="UP001147733"/>
    </source>
</evidence>
<comment type="caution">
    <text evidence="10">The sequence shown here is derived from an EMBL/GenBank/DDBJ whole genome shotgun (WGS) entry which is preliminary data.</text>
</comment>
<organism evidence="10 11">
    <name type="scientific">Penicillium citrinum</name>
    <dbReference type="NCBI Taxonomy" id="5077"/>
    <lineage>
        <taxon>Eukaryota</taxon>
        <taxon>Fungi</taxon>
        <taxon>Dikarya</taxon>
        <taxon>Ascomycota</taxon>
        <taxon>Pezizomycotina</taxon>
        <taxon>Eurotiomycetes</taxon>
        <taxon>Eurotiomycetidae</taxon>
        <taxon>Eurotiales</taxon>
        <taxon>Aspergillaceae</taxon>
        <taxon>Penicillium</taxon>
    </lineage>
</organism>
<keyword evidence="4" id="KW-0805">Transcription regulation</keyword>
<feature type="compositionally biased region" description="Polar residues" evidence="8">
    <location>
        <begin position="128"/>
        <end position="141"/>
    </location>
</feature>
<dbReference type="GO" id="GO:0045944">
    <property type="term" value="P:positive regulation of transcription by RNA polymerase II"/>
    <property type="evidence" value="ECO:0007669"/>
    <property type="project" value="TreeGrafter"/>
</dbReference>
<evidence type="ECO:0000256" key="8">
    <source>
        <dbReference type="SAM" id="MobiDB-lite"/>
    </source>
</evidence>
<accession>A0A9W9NVR7</accession>
<dbReference type="GO" id="GO:0043565">
    <property type="term" value="F:sequence-specific DNA binding"/>
    <property type="evidence" value="ECO:0007669"/>
    <property type="project" value="TreeGrafter"/>
</dbReference>
<proteinExistence type="predicted"/>
<dbReference type="RefSeq" id="XP_056499451.1">
    <property type="nucleotide sequence ID" value="XM_056646010.1"/>
</dbReference>
<dbReference type="GO" id="GO:0006351">
    <property type="term" value="P:DNA-templated transcription"/>
    <property type="evidence" value="ECO:0007669"/>
    <property type="project" value="InterPro"/>
</dbReference>
<sequence>MELPAKKQKTLACRRCRTRKQKSYLVMNLMIVNGEAYTLLVRRKAAVRELHTSTYRIPINWYTSTECISSEPIDRRYRFSADYTRSLQERVAELEAQSLGPSQGISHGSQNTPAGDPWSGDEGPRLQHMSTAINHTPGTHTPSHHLPSALSGSGTEPTHNYIIPACPTSNFPFLSPTQAGPLNQGVDVADRCGHSSLLISILAALSSGNPCGIQNTTNINDIRDVRVPPIRVADLITPENSIYLPDAVSDALIEIYLQRVNPRYPFLHVDTFLDWYRSWKSRRQTEPTAGQKDRWKDFFVVMVQAVSILLTPQVSQNDISTSQSLYNAAMKFLPLVFTHPSPVLHVQAYLVLTLHALHSSSSQMIVSMVSSTMRHCAVNQLHLADTEPKDSFPAFSLEVQIRRRVFWSAYALDRLISWIYHIPNNLIDEHITVEMFSNVEDTHLYKNTAAINQIQASDLSQRTRISPTLHLIRCRCIQSRIISTMMRSDFHKIDASSTWRQHMLEELESWKTHIERLSHRSSRGYLSDRWVGMAYNYTILLLHQPTKETASGIFGDRSVKASIKIMLTFREFQKDRQTAQLWPGLLSQFNVGVTFLYCFWATPIPCRSSAYKSPEVLEALRACSTSLAILSERWAQAEPLRDIFDILAKEIPVYEVNPSPKHISVDAASYIKSQMDWLRVVVKNRVVLRMLEEIITDDFLSTPMEHPQKVSQQEPMEHETGEHICSEHCSLFPGTVFHNPMASMGVEELEEEYETFEDSLIFPSLFGSAEF</sequence>
<dbReference type="OrthoDB" id="189997at2759"/>
<reference evidence="10" key="1">
    <citation type="submission" date="2022-11" db="EMBL/GenBank/DDBJ databases">
        <authorList>
            <person name="Petersen C."/>
        </authorList>
    </citation>
    <scope>NUCLEOTIDE SEQUENCE</scope>
    <source>
        <strain evidence="10">IBT 23319</strain>
    </source>
</reference>
<feature type="compositionally biased region" description="Polar residues" evidence="8">
    <location>
        <begin position="99"/>
        <end position="113"/>
    </location>
</feature>
<dbReference type="Proteomes" id="UP001147733">
    <property type="component" value="Unassembled WGS sequence"/>
</dbReference>
<dbReference type="GO" id="GO:0005634">
    <property type="term" value="C:nucleus"/>
    <property type="evidence" value="ECO:0007669"/>
    <property type="project" value="UniProtKB-SubCell"/>
</dbReference>
<dbReference type="Pfam" id="PF04082">
    <property type="entry name" value="Fungal_trans"/>
    <property type="match status" value="1"/>
</dbReference>
<keyword evidence="7" id="KW-0539">Nucleus</keyword>
<gene>
    <name evidence="10" type="ORF">N7469_007092</name>
</gene>
<keyword evidence="5" id="KW-0238">DNA-binding</keyword>
<evidence type="ECO:0000256" key="2">
    <source>
        <dbReference type="ARBA" id="ARBA00022723"/>
    </source>
</evidence>
<evidence type="ECO:0000313" key="10">
    <source>
        <dbReference type="EMBL" id="KAJ5227086.1"/>
    </source>
</evidence>
<evidence type="ECO:0000256" key="5">
    <source>
        <dbReference type="ARBA" id="ARBA00023125"/>
    </source>
</evidence>
<keyword evidence="6" id="KW-0804">Transcription</keyword>
<protein>
    <recommendedName>
        <fullName evidence="9">Xylanolytic transcriptional activator regulatory domain-containing protein</fullName>
    </recommendedName>
</protein>
<evidence type="ECO:0000256" key="7">
    <source>
        <dbReference type="ARBA" id="ARBA00023242"/>
    </source>
</evidence>
<comment type="subcellular location">
    <subcellularLocation>
        <location evidence="1">Nucleus</location>
    </subcellularLocation>
</comment>
<evidence type="ECO:0000259" key="9">
    <source>
        <dbReference type="Pfam" id="PF04082"/>
    </source>
</evidence>
<reference evidence="10" key="2">
    <citation type="journal article" date="2023" name="IMA Fungus">
        <title>Comparative genomic study of the Penicillium genus elucidates a diverse pangenome and 15 lateral gene transfer events.</title>
        <authorList>
            <person name="Petersen C."/>
            <person name="Sorensen T."/>
            <person name="Nielsen M.R."/>
            <person name="Sondergaard T.E."/>
            <person name="Sorensen J.L."/>
            <person name="Fitzpatrick D.A."/>
            <person name="Frisvad J.C."/>
            <person name="Nielsen K.L."/>
        </authorList>
    </citation>
    <scope>NUCLEOTIDE SEQUENCE</scope>
    <source>
        <strain evidence="10">IBT 23319</strain>
    </source>
</reference>
<dbReference type="GO" id="GO:0000981">
    <property type="term" value="F:DNA-binding transcription factor activity, RNA polymerase II-specific"/>
    <property type="evidence" value="ECO:0007669"/>
    <property type="project" value="TreeGrafter"/>
</dbReference>
<dbReference type="InterPro" id="IPR052202">
    <property type="entry name" value="Yeast_MetPath_Reg"/>
</dbReference>
<evidence type="ECO:0000256" key="6">
    <source>
        <dbReference type="ARBA" id="ARBA00023163"/>
    </source>
</evidence>
<dbReference type="PANTHER" id="PTHR47782">
    <property type="entry name" value="ZN(II)2CYS6 TRANSCRIPTION FACTOR (EUROFUNG)-RELATED"/>
    <property type="match status" value="1"/>
</dbReference>
<evidence type="ECO:0000256" key="1">
    <source>
        <dbReference type="ARBA" id="ARBA00004123"/>
    </source>
</evidence>
<keyword evidence="2" id="KW-0479">Metal-binding</keyword>
<dbReference type="GeneID" id="81385177"/>
<name>A0A9W9NVR7_PENCI</name>
<dbReference type="CDD" id="cd12148">
    <property type="entry name" value="fungal_TF_MHR"/>
    <property type="match status" value="1"/>
</dbReference>
<dbReference type="EMBL" id="JAPQKT010000006">
    <property type="protein sequence ID" value="KAJ5227086.1"/>
    <property type="molecule type" value="Genomic_DNA"/>
</dbReference>
<evidence type="ECO:0000256" key="3">
    <source>
        <dbReference type="ARBA" id="ARBA00022833"/>
    </source>
</evidence>
<keyword evidence="11" id="KW-1185">Reference proteome</keyword>
<dbReference type="AlphaFoldDB" id="A0A9W9NVR7"/>
<dbReference type="GO" id="GO:0008270">
    <property type="term" value="F:zinc ion binding"/>
    <property type="evidence" value="ECO:0007669"/>
    <property type="project" value="InterPro"/>
</dbReference>